<dbReference type="InterPro" id="IPR050589">
    <property type="entry name" value="Ikaros_C2H2-ZF"/>
</dbReference>
<evidence type="ECO:0000256" key="6">
    <source>
        <dbReference type="ARBA" id="ARBA00023125"/>
    </source>
</evidence>
<evidence type="ECO:0000256" key="4">
    <source>
        <dbReference type="ARBA" id="ARBA00022771"/>
    </source>
</evidence>
<keyword evidence="7" id="KW-0539">Nucleus</keyword>
<keyword evidence="2" id="KW-0479">Metal-binding</keyword>
<feature type="compositionally biased region" description="Polar residues" evidence="9">
    <location>
        <begin position="50"/>
        <end position="65"/>
    </location>
</feature>
<feature type="domain" description="C2H2-type" evidence="10">
    <location>
        <begin position="254"/>
        <end position="281"/>
    </location>
</feature>
<proteinExistence type="predicted"/>
<feature type="domain" description="C2H2-type" evidence="10">
    <location>
        <begin position="226"/>
        <end position="253"/>
    </location>
</feature>
<dbReference type="Gene3D" id="3.30.160.60">
    <property type="entry name" value="Classic Zinc Finger"/>
    <property type="match status" value="6"/>
</dbReference>
<keyword evidence="5" id="KW-0862">Zinc</keyword>
<dbReference type="InterPro" id="IPR013087">
    <property type="entry name" value="Znf_C2H2_type"/>
</dbReference>
<keyword evidence="6" id="KW-0238">DNA-binding</keyword>
<accession>A0A812E666</accession>
<evidence type="ECO:0000313" key="11">
    <source>
        <dbReference type="EMBL" id="CAE1318044.1"/>
    </source>
</evidence>
<dbReference type="SUPFAM" id="SSF57667">
    <property type="entry name" value="beta-beta-alpha zinc fingers"/>
    <property type="match status" value="3"/>
</dbReference>
<evidence type="ECO:0000256" key="3">
    <source>
        <dbReference type="ARBA" id="ARBA00022737"/>
    </source>
</evidence>
<feature type="compositionally biased region" description="Polar residues" evidence="9">
    <location>
        <begin position="116"/>
        <end position="130"/>
    </location>
</feature>
<dbReference type="PROSITE" id="PS50157">
    <property type="entry name" value="ZINC_FINGER_C2H2_2"/>
    <property type="match status" value="6"/>
</dbReference>
<feature type="region of interest" description="Disordered" evidence="9">
    <location>
        <begin position="30"/>
        <end position="130"/>
    </location>
</feature>
<dbReference type="InterPro" id="IPR036236">
    <property type="entry name" value="Znf_C2H2_sf"/>
</dbReference>
<dbReference type="SMART" id="SM00355">
    <property type="entry name" value="ZnF_C2H2"/>
    <property type="match status" value="6"/>
</dbReference>
<evidence type="ECO:0000256" key="2">
    <source>
        <dbReference type="ARBA" id="ARBA00022723"/>
    </source>
</evidence>
<protein>
    <submittedName>
        <fullName evidence="11">KRAB</fullName>
    </submittedName>
</protein>
<feature type="compositionally biased region" description="Basic residues" evidence="9">
    <location>
        <begin position="30"/>
        <end position="47"/>
    </location>
</feature>
<comment type="subcellular location">
    <subcellularLocation>
        <location evidence="1">Nucleus</location>
    </subcellularLocation>
</comment>
<dbReference type="AlphaFoldDB" id="A0A812E666"/>
<keyword evidence="3" id="KW-0677">Repeat</keyword>
<evidence type="ECO:0000256" key="7">
    <source>
        <dbReference type="ARBA" id="ARBA00023242"/>
    </source>
</evidence>
<feature type="domain" description="C2H2-type" evidence="10">
    <location>
        <begin position="198"/>
        <end position="225"/>
    </location>
</feature>
<evidence type="ECO:0000256" key="8">
    <source>
        <dbReference type="PROSITE-ProRule" id="PRU00042"/>
    </source>
</evidence>
<dbReference type="GO" id="GO:0005634">
    <property type="term" value="C:nucleus"/>
    <property type="evidence" value="ECO:0007669"/>
    <property type="project" value="UniProtKB-SubCell"/>
</dbReference>
<dbReference type="FunFam" id="3.30.160.60:FF:000145">
    <property type="entry name" value="Zinc finger protein 574"/>
    <property type="match status" value="1"/>
</dbReference>
<dbReference type="PANTHER" id="PTHR24404:SF114">
    <property type="entry name" value="KLUMPFUSS, ISOFORM B-RELATED"/>
    <property type="match status" value="1"/>
</dbReference>
<feature type="domain" description="C2H2-type" evidence="10">
    <location>
        <begin position="282"/>
        <end position="309"/>
    </location>
</feature>
<dbReference type="OrthoDB" id="6591996at2759"/>
<dbReference type="PANTHER" id="PTHR24404">
    <property type="entry name" value="ZINC FINGER PROTEIN"/>
    <property type="match status" value="1"/>
</dbReference>
<dbReference type="FunFam" id="3.30.160.60:FF:002343">
    <property type="entry name" value="Zinc finger protein 33A"/>
    <property type="match status" value="1"/>
</dbReference>
<reference evidence="11" key="1">
    <citation type="submission" date="2021-01" db="EMBL/GenBank/DDBJ databases">
        <authorList>
            <person name="Li R."/>
            <person name="Bekaert M."/>
        </authorList>
    </citation>
    <scope>NUCLEOTIDE SEQUENCE</scope>
    <source>
        <strain evidence="11">Farmed</strain>
    </source>
</reference>
<dbReference type="FunFam" id="3.30.160.60:FF:001732">
    <property type="entry name" value="Zgc:162936"/>
    <property type="match status" value="2"/>
</dbReference>
<dbReference type="Proteomes" id="UP000597762">
    <property type="component" value="Unassembled WGS sequence"/>
</dbReference>
<dbReference type="Pfam" id="PF00096">
    <property type="entry name" value="zf-C2H2"/>
    <property type="match status" value="5"/>
</dbReference>
<organism evidence="11 12">
    <name type="scientific">Acanthosepion pharaonis</name>
    <name type="common">Pharaoh cuttlefish</name>
    <name type="synonym">Sepia pharaonis</name>
    <dbReference type="NCBI Taxonomy" id="158019"/>
    <lineage>
        <taxon>Eukaryota</taxon>
        <taxon>Metazoa</taxon>
        <taxon>Spiralia</taxon>
        <taxon>Lophotrochozoa</taxon>
        <taxon>Mollusca</taxon>
        <taxon>Cephalopoda</taxon>
        <taxon>Coleoidea</taxon>
        <taxon>Decapodiformes</taxon>
        <taxon>Sepiida</taxon>
        <taxon>Sepiina</taxon>
        <taxon>Sepiidae</taxon>
        <taxon>Acanthosepion</taxon>
    </lineage>
</organism>
<keyword evidence="4 8" id="KW-0863">Zinc-finger</keyword>
<dbReference type="GO" id="GO:0003700">
    <property type="term" value="F:DNA-binding transcription factor activity"/>
    <property type="evidence" value="ECO:0007669"/>
    <property type="project" value="TreeGrafter"/>
</dbReference>
<gene>
    <name evidence="11" type="ORF">SPHA_68544</name>
</gene>
<evidence type="ECO:0000313" key="12">
    <source>
        <dbReference type="Proteomes" id="UP000597762"/>
    </source>
</evidence>
<comment type="caution">
    <text evidence="11">The sequence shown here is derived from an EMBL/GenBank/DDBJ whole genome shotgun (WGS) entry which is preliminary data.</text>
</comment>
<dbReference type="GO" id="GO:0000978">
    <property type="term" value="F:RNA polymerase II cis-regulatory region sequence-specific DNA binding"/>
    <property type="evidence" value="ECO:0007669"/>
    <property type="project" value="TreeGrafter"/>
</dbReference>
<evidence type="ECO:0000256" key="5">
    <source>
        <dbReference type="ARBA" id="ARBA00022833"/>
    </source>
</evidence>
<evidence type="ECO:0000259" key="10">
    <source>
        <dbReference type="PROSITE" id="PS50157"/>
    </source>
</evidence>
<feature type="domain" description="C2H2-type" evidence="10">
    <location>
        <begin position="310"/>
        <end position="336"/>
    </location>
</feature>
<dbReference type="PROSITE" id="PS00028">
    <property type="entry name" value="ZINC_FINGER_C2H2_1"/>
    <property type="match status" value="5"/>
</dbReference>
<evidence type="ECO:0000256" key="1">
    <source>
        <dbReference type="ARBA" id="ARBA00004123"/>
    </source>
</evidence>
<sequence>MQFSQQSNHGLQLQVGEQVFPETISQYHHHKQNLPQNHHRHNLRGHSKQFDANSNNYASTNSRNNSKLKHPVLPPSSSPGSSTATPQGVLSQAHMSSSSTQKSAHMHNNGDGPAKNSPSRLSQPTLSINTDSNLNINADLLNASPLNSKQFYVRKNVHDQNQANIRKKPFRCPICGNPFLRRRTMEVHEKTHSGIRPFSCSYCPQRFFQKDKLLIHERTHTGERPFECNICSKQFARKDTLNIHRRMHSGERPYPCEHCHKRFAQRDKLLIHERTHSGEKPYQCLICSKQFARKDTLNVHHRTHTGEQPYRCDNCGKRFSQRDKLALHKWKCNNNS</sequence>
<feature type="domain" description="C2H2-type" evidence="10">
    <location>
        <begin position="170"/>
        <end position="197"/>
    </location>
</feature>
<dbReference type="GO" id="GO:0006357">
    <property type="term" value="P:regulation of transcription by RNA polymerase II"/>
    <property type="evidence" value="ECO:0007669"/>
    <property type="project" value="TreeGrafter"/>
</dbReference>
<dbReference type="GO" id="GO:0045893">
    <property type="term" value="P:positive regulation of DNA-templated transcription"/>
    <property type="evidence" value="ECO:0007669"/>
    <property type="project" value="UniProtKB-ARBA"/>
</dbReference>
<keyword evidence="12" id="KW-1185">Reference proteome</keyword>
<evidence type="ECO:0000256" key="9">
    <source>
        <dbReference type="SAM" id="MobiDB-lite"/>
    </source>
</evidence>
<feature type="compositionally biased region" description="Polar residues" evidence="9">
    <location>
        <begin position="83"/>
        <end position="103"/>
    </location>
</feature>
<dbReference type="FunFam" id="3.30.160.60:FF:002349">
    <property type="entry name" value="Zinc finger and BTB domain-containing 40"/>
    <property type="match status" value="1"/>
</dbReference>
<name>A0A812E666_ACAPH</name>
<dbReference type="EMBL" id="CAHIKZ030004991">
    <property type="protein sequence ID" value="CAE1318044.1"/>
    <property type="molecule type" value="Genomic_DNA"/>
</dbReference>
<dbReference type="GO" id="GO:0005694">
    <property type="term" value="C:chromosome"/>
    <property type="evidence" value="ECO:0007669"/>
    <property type="project" value="UniProtKB-ARBA"/>
</dbReference>
<dbReference type="GO" id="GO:0008270">
    <property type="term" value="F:zinc ion binding"/>
    <property type="evidence" value="ECO:0007669"/>
    <property type="project" value="UniProtKB-KW"/>
</dbReference>